<dbReference type="InterPro" id="IPR011050">
    <property type="entry name" value="Pectin_lyase_fold/virulence"/>
</dbReference>
<dbReference type="Proteomes" id="UP000078486">
    <property type="component" value="Unassembled WGS sequence"/>
</dbReference>
<dbReference type="AlphaFoldDB" id="A0A178IBT1"/>
<dbReference type="OrthoDB" id="1110870at2"/>
<comment type="caution">
    <text evidence="3">The sequence shown here is derived from an EMBL/GenBank/DDBJ whole genome shotgun (WGS) entry which is preliminary data.</text>
</comment>
<evidence type="ECO:0000313" key="4">
    <source>
        <dbReference type="Proteomes" id="UP000078486"/>
    </source>
</evidence>
<dbReference type="EMBL" id="LRRQ01000171">
    <property type="protein sequence ID" value="OAM87440.1"/>
    <property type="molecule type" value="Genomic_DNA"/>
</dbReference>
<dbReference type="RefSeq" id="WP_068772635.1">
    <property type="nucleotide sequence ID" value="NZ_CP109796.1"/>
</dbReference>
<feature type="chain" id="PRO_5008088606" description="Right handed beta helix domain-containing protein" evidence="1">
    <location>
        <begin position="26"/>
        <end position="602"/>
    </location>
</feature>
<dbReference type="Pfam" id="PF13229">
    <property type="entry name" value="Beta_helix"/>
    <property type="match status" value="1"/>
</dbReference>
<sequence length="602" mass="66445">MKPTRLLIPALLLLLPAVTPQPLPAQPSGGPYGPIRQSYELPKDAKRIHHVAPDGEAEAGGDAPDRPTTLEAAIGRAVTGDAIILRGGVYRTGDLKLNQGVALQPRADEQPVLKGTLVAENWEPQDNGLWRTTWERLFPARPADWWRRHREGRRTPPWLFNNDMVFVDGRPLNAVGWEGAVDEDSYYVDYETGTVYIGIDPARRCVEITAFDSALVRVTGAVHGKTSDGKGPVIRGITFTQYAYRAIEVEGAEPEGPADPASYGKDVTGTTLEHVTITHCSRVAGYFRGDGLTLRHCLVSDTSTEGVYIIASSDCLLEKNIFARNNVERITGYYPSAVKIFNQSHRVTCRDNLVIDQPHSNGIWYDVGNRDGVFVNNWVQDCEDGFFFEISKGALCAGNVFVDCHKGVRSLNSSGMRVYHNTFVNTVASFERTERSAVADHFGWHPATGPDVHEREGHEFVGNLLVADSRFDRELLRFEQSPALCGKLTRPQAARIDDNVYVRDGGDARTLIVWSPADGKDCMAELKSVDALRALHPDYETRARYHALPPDSLFKSPELRRYQLIRDISIPSAARLPADVQQALGRPAEAGHAPGAYPADCP</sequence>
<dbReference type="Gene3D" id="2.160.20.10">
    <property type="entry name" value="Single-stranded right-handed beta-helix, Pectin lyase-like"/>
    <property type="match status" value="1"/>
</dbReference>
<dbReference type="SUPFAM" id="SSF51126">
    <property type="entry name" value="Pectin lyase-like"/>
    <property type="match status" value="1"/>
</dbReference>
<evidence type="ECO:0000313" key="3">
    <source>
        <dbReference type="EMBL" id="OAM87440.1"/>
    </source>
</evidence>
<dbReference type="InterPro" id="IPR012334">
    <property type="entry name" value="Pectin_lyas_fold"/>
</dbReference>
<feature type="signal peptide" evidence="1">
    <location>
        <begin position="1"/>
        <end position="25"/>
    </location>
</feature>
<evidence type="ECO:0000259" key="2">
    <source>
        <dbReference type="Pfam" id="PF13229"/>
    </source>
</evidence>
<evidence type="ECO:0000256" key="1">
    <source>
        <dbReference type="SAM" id="SignalP"/>
    </source>
</evidence>
<name>A0A178IBT1_9BACT</name>
<dbReference type="STRING" id="1184151.AW736_23015"/>
<proteinExistence type="predicted"/>
<keyword evidence="1" id="KW-0732">Signal</keyword>
<accession>A0A178IBT1</accession>
<protein>
    <recommendedName>
        <fullName evidence="2">Right handed beta helix domain-containing protein</fullName>
    </recommendedName>
</protein>
<reference evidence="3 4" key="1">
    <citation type="submission" date="2016-01" db="EMBL/GenBank/DDBJ databases">
        <title>High potential of lignocellulose degradation of a new Verrucomicrobia species.</title>
        <authorList>
            <person name="Wang Y."/>
            <person name="Shi Y."/>
            <person name="Qiu Z."/>
            <person name="Liu S."/>
            <person name="Yang H."/>
        </authorList>
    </citation>
    <scope>NUCLEOTIDE SEQUENCE [LARGE SCALE GENOMIC DNA]</scope>
    <source>
        <strain evidence="3 4">TSB47</strain>
    </source>
</reference>
<feature type="domain" description="Right handed beta helix" evidence="2">
    <location>
        <begin position="268"/>
        <end position="423"/>
    </location>
</feature>
<dbReference type="InterPro" id="IPR039448">
    <property type="entry name" value="Beta_helix"/>
</dbReference>
<keyword evidence="4" id="KW-1185">Reference proteome</keyword>
<organism evidence="3 4">
    <name type="scientific">Termitidicoccus mucosus</name>
    <dbReference type="NCBI Taxonomy" id="1184151"/>
    <lineage>
        <taxon>Bacteria</taxon>
        <taxon>Pseudomonadati</taxon>
        <taxon>Verrucomicrobiota</taxon>
        <taxon>Opitutia</taxon>
        <taxon>Opitutales</taxon>
        <taxon>Opitutaceae</taxon>
        <taxon>Termitidicoccus</taxon>
    </lineage>
</organism>
<gene>
    <name evidence="3" type="ORF">AW736_23015</name>
</gene>